<keyword evidence="1" id="KW-0678">Repressor</keyword>
<dbReference type="Proteomes" id="UP000243640">
    <property type="component" value="Unassembled WGS sequence"/>
</dbReference>
<dbReference type="AlphaFoldDB" id="A0A235CEC9"/>
<reference evidence="7 9" key="1">
    <citation type="submission" date="2017-08" db="EMBL/GenBank/DDBJ databases">
        <title>Draft Genome Sequence of the Marine Bacterium Oceanimonas baumannii ATCC 700832.</title>
        <authorList>
            <person name="Mcclelland W.D."/>
            <person name="Brennan M.A."/>
            <person name="Trachtenberg A.M."/>
            <person name="Maclea K.S."/>
        </authorList>
    </citation>
    <scope>NUCLEOTIDE SEQUENCE [LARGE SCALE GENOMIC DNA]</scope>
    <source>
        <strain evidence="7 9">ATCC 700832</strain>
    </source>
</reference>
<name>A0A235CEC9_9GAMM</name>
<evidence type="ECO:0000256" key="2">
    <source>
        <dbReference type="ARBA" id="ARBA00023015"/>
    </source>
</evidence>
<accession>A0A235CEC9</accession>
<evidence type="ECO:0000259" key="6">
    <source>
        <dbReference type="PROSITE" id="PS01124"/>
    </source>
</evidence>
<dbReference type="Proteomes" id="UP000295058">
    <property type="component" value="Unassembled WGS sequence"/>
</dbReference>
<keyword evidence="2" id="KW-0805">Transcription regulation</keyword>
<dbReference type="PANTHER" id="PTHR11019">
    <property type="entry name" value="HTH-TYPE TRANSCRIPTIONAL REGULATOR NIMR"/>
    <property type="match status" value="1"/>
</dbReference>
<evidence type="ECO:0000313" key="10">
    <source>
        <dbReference type="Proteomes" id="UP000295058"/>
    </source>
</evidence>
<evidence type="ECO:0000256" key="4">
    <source>
        <dbReference type="ARBA" id="ARBA00023159"/>
    </source>
</evidence>
<dbReference type="InterPro" id="IPR018060">
    <property type="entry name" value="HTH_AraC"/>
</dbReference>
<evidence type="ECO:0000256" key="1">
    <source>
        <dbReference type="ARBA" id="ARBA00022491"/>
    </source>
</evidence>
<dbReference type="InterPro" id="IPR014710">
    <property type="entry name" value="RmlC-like_jellyroll"/>
</dbReference>
<proteinExistence type="predicted"/>
<dbReference type="PROSITE" id="PS01124">
    <property type="entry name" value="HTH_ARAC_FAMILY_2"/>
    <property type="match status" value="1"/>
</dbReference>
<dbReference type="SMART" id="SM00342">
    <property type="entry name" value="HTH_ARAC"/>
    <property type="match status" value="1"/>
</dbReference>
<dbReference type="Gene3D" id="1.10.10.60">
    <property type="entry name" value="Homeodomain-like"/>
    <property type="match status" value="1"/>
</dbReference>
<dbReference type="CDD" id="cd06124">
    <property type="entry name" value="cupin_NimR-like_N"/>
    <property type="match status" value="1"/>
</dbReference>
<dbReference type="Gene3D" id="2.60.120.10">
    <property type="entry name" value="Jelly Rolls"/>
    <property type="match status" value="1"/>
</dbReference>
<dbReference type="GO" id="GO:0043565">
    <property type="term" value="F:sequence-specific DNA binding"/>
    <property type="evidence" value="ECO:0007669"/>
    <property type="project" value="InterPro"/>
</dbReference>
<dbReference type="Pfam" id="PF02311">
    <property type="entry name" value="AraC_binding"/>
    <property type="match status" value="1"/>
</dbReference>
<dbReference type="PANTHER" id="PTHR11019:SF159">
    <property type="entry name" value="TRANSCRIPTIONAL REGULATOR-RELATED"/>
    <property type="match status" value="1"/>
</dbReference>
<dbReference type="SUPFAM" id="SSF46689">
    <property type="entry name" value="Homeodomain-like"/>
    <property type="match status" value="2"/>
</dbReference>
<protein>
    <submittedName>
        <fullName evidence="7">AraC family transcriptional regulator</fullName>
    </submittedName>
    <submittedName>
        <fullName evidence="8">AraC-like DNA-binding protein</fullName>
    </submittedName>
</protein>
<dbReference type="Pfam" id="PF12833">
    <property type="entry name" value="HTH_18"/>
    <property type="match status" value="1"/>
</dbReference>
<sequence>MAPFFIYHGSRCLRPEGRTPVLFNEHSPVRPVQAYAKDYRHGDHEPEHQHACAQLIQALNGIVRVDTREGTWIIPPGRGVWVPAYTPHQLRMNGPVQLRTLFIDSLARADLPADCCVVEIGDLLKALIVAAIDIPDDYHSGGRAERVMELILDELRVLPVLGLNLPGLASPELQALAQEVHRLLYQPWSLSRAAAWLGVSERTVSRQFQRETGLTFGEWLRRKRLLEALEALAAGHTVLDVALAVGYDSQSAFSAMFRRRLGVSPTTYLGN</sequence>
<dbReference type="OrthoDB" id="5949386at2"/>
<comment type="caution">
    <text evidence="7">The sequence shown here is derived from an EMBL/GenBank/DDBJ whole genome shotgun (WGS) entry which is preliminary data.</text>
</comment>
<dbReference type="EMBL" id="NQJF01000013">
    <property type="protein sequence ID" value="OYD22796.1"/>
    <property type="molecule type" value="Genomic_DNA"/>
</dbReference>
<evidence type="ECO:0000313" key="8">
    <source>
        <dbReference type="EMBL" id="TDW57762.1"/>
    </source>
</evidence>
<keyword evidence="3" id="KW-0238">DNA-binding</keyword>
<dbReference type="InterPro" id="IPR011051">
    <property type="entry name" value="RmlC_Cupin_sf"/>
</dbReference>
<organism evidence="7 9">
    <name type="scientific">Oceanimonas baumannii</name>
    <dbReference type="NCBI Taxonomy" id="129578"/>
    <lineage>
        <taxon>Bacteria</taxon>
        <taxon>Pseudomonadati</taxon>
        <taxon>Pseudomonadota</taxon>
        <taxon>Gammaproteobacteria</taxon>
        <taxon>Aeromonadales</taxon>
        <taxon>Aeromonadaceae</taxon>
        <taxon>Oceanimonas</taxon>
    </lineage>
</organism>
<dbReference type="InterPro" id="IPR003313">
    <property type="entry name" value="AraC-bd"/>
</dbReference>
<dbReference type="EMBL" id="SODO01000010">
    <property type="protein sequence ID" value="TDW57762.1"/>
    <property type="molecule type" value="Genomic_DNA"/>
</dbReference>
<keyword evidence="4" id="KW-0010">Activator</keyword>
<keyword evidence="5" id="KW-0804">Transcription</keyword>
<reference evidence="8 10" key="2">
    <citation type="submission" date="2019-03" db="EMBL/GenBank/DDBJ databases">
        <title>Genomic Encyclopedia of Archaeal and Bacterial Type Strains, Phase II (KMG-II): from individual species to whole genera.</title>
        <authorList>
            <person name="Goeker M."/>
        </authorList>
    </citation>
    <scope>NUCLEOTIDE SEQUENCE [LARGE SCALE GENOMIC DNA]</scope>
    <source>
        <strain evidence="8 10">DSM 15594</strain>
    </source>
</reference>
<evidence type="ECO:0000313" key="9">
    <source>
        <dbReference type="Proteomes" id="UP000243640"/>
    </source>
</evidence>
<dbReference type="InterPro" id="IPR018062">
    <property type="entry name" value="HTH_AraC-typ_CS"/>
</dbReference>
<dbReference type="GO" id="GO:0003700">
    <property type="term" value="F:DNA-binding transcription factor activity"/>
    <property type="evidence" value="ECO:0007669"/>
    <property type="project" value="InterPro"/>
</dbReference>
<evidence type="ECO:0000313" key="7">
    <source>
        <dbReference type="EMBL" id="OYD22796.1"/>
    </source>
</evidence>
<feature type="domain" description="HTH araC/xylS-type" evidence="6">
    <location>
        <begin position="174"/>
        <end position="271"/>
    </location>
</feature>
<evidence type="ECO:0000256" key="5">
    <source>
        <dbReference type="ARBA" id="ARBA00023163"/>
    </source>
</evidence>
<dbReference type="FunFam" id="1.10.10.60:FF:000132">
    <property type="entry name" value="AraC family transcriptional regulator"/>
    <property type="match status" value="1"/>
</dbReference>
<gene>
    <name evidence="7" type="ORF">B6S09_15120</name>
    <name evidence="8" type="ORF">LY04_02627</name>
</gene>
<dbReference type="PRINTS" id="PR00032">
    <property type="entry name" value="HTHARAC"/>
</dbReference>
<keyword evidence="10" id="KW-1185">Reference proteome</keyword>
<dbReference type="InterPro" id="IPR009057">
    <property type="entry name" value="Homeodomain-like_sf"/>
</dbReference>
<evidence type="ECO:0000256" key="3">
    <source>
        <dbReference type="ARBA" id="ARBA00023125"/>
    </source>
</evidence>
<dbReference type="SUPFAM" id="SSF51182">
    <property type="entry name" value="RmlC-like cupins"/>
    <property type="match status" value="1"/>
</dbReference>
<dbReference type="PROSITE" id="PS00041">
    <property type="entry name" value="HTH_ARAC_FAMILY_1"/>
    <property type="match status" value="1"/>
</dbReference>
<dbReference type="InterPro" id="IPR020449">
    <property type="entry name" value="Tscrpt_reg_AraC-type_HTH"/>
</dbReference>